<dbReference type="EMBL" id="DS268477">
    <property type="protein sequence ID" value="EFP08928.1"/>
    <property type="molecule type" value="Genomic_DNA"/>
</dbReference>
<protein>
    <submittedName>
        <fullName evidence="2">Uncharacterized protein</fullName>
    </submittedName>
</protein>
<dbReference type="AlphaFoldDB" id="E3MTT7"/>
<evidence type="ECO:0000313" key="3">
    <source>
        <dbReference type="Proteomes" id="UP000008281"/>
    </source>
</evidence>
<reference evidence="2" key="1">
    <citation type="submission" date="2007-07" db="EMBL/GenBank/DDBJ databases">
        <title>PCAP assembly of the Caenorhabditis remanei genome.</title>
        <authorList>
            <consortium name="The Caenorhabditis remanei Sequencing Consortium"/>
            <person name="Wilson R.K."/>
        </authorList>
    </citation>
    <scope>NUCLEOTIDE SEQUENCE [LARGE SCALE GENOMIC DNA]</scope>
    <source>
        <strain evidence="2">PB4641</strain>
    </source>
</reference>
<name>E3MTT7_CAERE</name>
<dbReference type="Proteomes" id="UP000008281">
    <property type="component" value="Unassembled WGS sequence"/>
</dbReference>
<organism evidence="3">
    <name type="scientific">Caenorhabditis remanei</name>
    <name type="common">Caenorhabditis vulgaris</name>
    <dbReference type="NCBI Taxonomy" id="31234"/>
    <lineage>
        <taxon>Eukaryota</taxon>
        <taxon>Metazoa</taxon>
        <taxon>Ecdysozoa</taxon>
        <taxon>Nematoda</taxon>
        <taxon>Chromadorea</taxon>
        <taxon>Rhabditida</taxon>
        <taxon>Rhabditina</taxon>
        <taxon>Rhabditomorpha</taxon>
        <taxon>Rhabditoidea</taxon>
        <taxon>Rhabditidae</taxon>
        <taxon>Peloderinae</taxon>
        <taxon>Caenorhabditis</taxon>
    </lineage>
</organism>
<dbReference type="HOGENOM" id="CLU_2656827_0_0_1"/>
<accession>E3MTT7</accession>
<evidence type="ECO:0000313" key="2">
    <source>
        <dbReference type="EMBL" id="EFP08928.1"/>
    </source>
</evidence>
<evidence type="ECO:0000256" key="1">
    <source>
        <dbReference type="SAM" id="MobiDB-lite"/>
    </source>
</evidence>
<keyword evidence="3" id="KW-1185">Reference proteome</keyword>
<gene>
    <name evidence="2" type="ORF">CRE_18063</name>
</gene>
<feature type="region of interest" description="Disordered" evidence="1">
    <location>
        <begin position="1"/>
        <end position="76"/>
    </location>
</feature>
<sequence>MRREATTIGGQGYYKNGFPEETSRTTTNAMGRLPEKRNFSATRKSTDRTLEHNFHRSEKMDSCDPRPPQISEERID</sequence>
<dbReference type="InParanoid" id="E3MTT7"/>
<proteinExistence type="predicted"/>
<feature type="compositionally biased region" description="Basic and acidic residues" evidence="1">
    <location>
        <begin position="33"/>
        <end position="64"/>
    </location>
</feature>